<evidence type="ECO:0000313" key="14">
    <source>
        <dbReference type="EMBL" id="CAH3150140.1"/>
    </source>
</evidence>
<dbReference type="InterPro" id="IPR000560">
    <property type="entry name" value="His_Pase_clade-2"/>
</dbReference>
<dbReference type="InterPro" id="IPR029033">
    <property type="entry name" value="His_PPase_superfam"/>
</dbReference>
<protein>
    <recommendedName>
        <fullName evidence="5">Multiple inositol polyphosphate phosphatase 1</fullName>
        <ecNumber evidence="4">3.1.3.62</ecNumber>
        <ecNumber evidence="3">3.1.3.80</ecNumber>
    </recommendedName>
    <alternativeName>
        <fullName evidence="9">2,3-bisphosphoglycerate 3-phosphatase</fullName>
    </alternativeName>
</protein>
<proteinExistence type="inferred from homology"/>
<evidence type="ECO:0000256" key="3">
    <source>
        <dbReference type="ARBA" id="ARBA00012976"/>
    </source>
</evidence>
<dbReference type="SUPFAM" id="SSF53254">
    <property type="entry name" value="Phosphoglycerate mutase-like"/>
    <property type="match status" value="1"/>
</dbReference>
<dbReference type="PANTHER" id="PTHR20963:SF8">
    <property type="entry name" value="MULTIPLE INOSITOL POLYPHOSPHATE PHOSPHATASE 1"/>
    <property type="match status" value="1"/>
</dbReference>
<evidence type="ECO:0000256" key="11">
    <source>
        <dbReference type="ARBA" id="ARBA00043671"/>
    </source>
</evidence>
<accession>A0ABN8PWH0</accession>
<comment type="subcellular location">
    <subcellularLocation>
        <location evidence="1">Membrane</location>
    </subcellularLocation>
</comment>
<name>A0ABN8PWH0_9CNID</name>
<evidence type="ECO:0000256" key="4">
    <source>
        <dbReference type="ARBA" id="ARBA00013040"/>
    </source>
</evidence>
<comment type="similarity">
    <text evidence="2">Belongs to the histidine acid phosphatase family. MINPP1 subfamily.</text>
</comment>
<comment type="catalytic activity">
    <reaction evidence="13">
        <text>(2R)-2,3-bisphosphoglycerate + H2O = (2R)-2-phosphoglycerate + phosphate</text>
        <dbReference type="Rhea" id="RHEA:27381"/>
        <dbReference type="ChEBI" id="CHEBI:15377"/>
        <dbReference type="ChEBI" id="CHEBI:43474"/>
        <dbReference type="ChEBI" id="CHEBI:58248"/>
        <dbReference type="ChEBI" id="CHEBI:58289"/>
        <dbReference type="EC" id="3.1.3.80"/>
    </reaction>
    <physiologicalReaction direction="left-to-right" evidence="13">
        <dbReference type="Rhea" id="RHEA:27382"/>
    </physiologicalReaction>
</comment>
<evidence type="ECO:0000313" key="15">
    <source>
        <dbReference type="Proteomes" id="UP001159405"/>
    </source>
</evidence>
<dbReference type="EC" id="3.1.3.80" evidence="3"/>
<keyword evidence="6" id="KW-0732">Signal</keyword>
<reference evidence="14 15" key="1">
    <citation type="submission" date="2022-05" db="EMBL/GenBank/DDBJ databases">
        <authorList>
            <consortium name="Genoscope - CEA"/>
            <person name="William W."/>
        </authorList>
    </citation>
    <scope>NUCLEOTIDE SEQUENCE [LARGE SCALE GENOMIC DNA]</scope>
</reference>
<feature type="non-terminal residue" evidence="14">
    <location>
        <position position="1"/>
    </location>
</feature>
<organism evidence="14 15">
    <name type="scientific">Porites lobata</name>
    <dbReference type="NCBI Taxonomy" id="104759"/>
    <lineage>
        <taxon>Eukaryota</taxon>
        <taxon>Metazoa</taxon>
        <taxon>Cnidaria</taxon>
        <taxon>Anthozoa</taxon>
        <taxon>Hexacorallia</taxon>
        <taxon>Scleractinia</taxon>
        <taxon>Fungiina</taxon>
        <taxon>Poritidae</taxon>
        <taxon>Porites</taxon>
    </lineage>
</organism>
<sequence length="489" mass="55961">TLIIDSTIFSLTGGGEKKAMNSKMFFLIPFLTIMGYFAQESEQMEPSLSRKTHQKFSSKTRYDQRRNISFNAPVNCEPLHISMVLRHGSRYPSRNDVKKIDKMLNVVHDALLKSGIESTQIGELRLPWKNPFSPSNDKLLTSVGEEEMYNIAKRTLRRFPSLLSHPYAPQSFEFISTGTTRAAQSAMAFSFGLFEGRGHLAANRFQPVAILSKAVDNDPLLRFFDLCQKYLRRVAENKTAQYEYKNFKHGEEMRSVLEKVSSKLKIGHGVLSEEYVVGMYTACIFEVAIYERENTWCEIFDEEDLVVLDYLSDLKQYWKRGYGYPITYKSSCPLLERIITSLKNATEPLQEDQVYGSFMFAHGETLQPLYSLLGLFKDKEDLRADNFAKFRQRNYKTSYIAPFGANIAFVVYKCNSKDTASEQAEHFRSHLDSFMVQVFVNEELTAVPCCGKQTECPLETFLQCFNKEPCDLSALCSCESGTSKLHTEL</sequence>
<keyword evidence="15" id="KW-1185">Reference proteome</keyword>
<evidence type="ECO:0000256" key="9">
    <source>
        <dbReference type="ARBA" id="ARBA00031642"/>
    </source>
</evidence>
<evidence type="ECO:0000256" key="2">
    <source>
        <dbReference type="ARBA" id="ARBA00008422"/>
    </source>
</evidence>
<evidence type="ECO:0000256" key="5">
    <source>
        <dbReference type="ARBA" id="ARBA00018097"/>
    </source>
</evidence>
<dbReference type="Proteomes" id="UP001159405">
    <property type="component" value="Unassembled WGS sequence"/>
</dbReference>
<dbReference type="Pfam" id="PF00328">
    <property type="entry name" value="His_Phos_2"/>
    <property type="match status" value="1"/>
</dbReference>
<dbReference type="EC" id="3.1.3.62" evidence="4"/>
<evidence type="ECO:0000256" key="12">
    <source>
        <dbReference type="ARBA" id="ARBA00043691"/>
    </source>
</evidence>
<evidence type="ECO:0000256" key="8">
    <source>
        <dbReference type="ARBA" id="ARBA00023136"/>
    </source>
</evidence>
<evidence type="ECO:0000256" key="13">
    <source>
        <dbReference type="ARBA" id="ARBA00043832"/>
    </source>
</evidence>
<evidence type="ECO:0000256" key="1">
    <source>
        <dbReference type="ARBA" id="ARBA00004370"/>
    </source>
</evidence>
<evidence type="ECO:0000256" key="6">
    <source>
        <dbReference type="ARBA" id="ARBA00022729"/>
    </source>
</evidence>
<comment type="catalytic activity">
    <reaction evidence="12">
        <text>1D-myo-inositol hexakisphosphate + H2O = 1D-myo-inositol 1,2,4,5,6-pentakisphosphate + phosphate</text>
        <dbReference type="Rhea" id="RHEA:16989"/>
        <dbReference type="ChEBI" id="CHEBI:15377"/>
        <dbReference type="ChEBI" id="CHEBI:43474"/>
        <dbReference type="ChEBI" id="CHEBI:57798"/>
        <dbReference type="ChEBI" id="CHEBI:58130"/>
        <dbReference type="EC" id="3.1.3.62"/>
    </reaction>
    <physiologicalReaction direction="left-to-right" evidence="12">
        <dbReference type="Rhea" id="RHEA:16990"/>
    </physiologicalReaction>
</comment>
<dbReference type="PANTHER" id="PTHR20963">
    <property type="entry name" value="MULTIPLE INOSITOL POLYPHOSPHATE PHOSPHATASE-RELATED"/>
    <property type="match status" value="1"/>
</dbReference>
<keyword evidence="8" id="KW-0472">Membrane</keyword>
<comment type="caution">
    <text evidence="14">The sequence shown here is derived from an EMBL/GenBank/DDBJ whole genome shotgun (WGS) entry which is preliminary data.</text>
</comment>
<comment type="catalytic activity">
    <reaction evidence="11">
        <text>1D-myo-inositol 1,2,4,5,6-pentakisphosphate + H2O = 1D-myo-inositol 1,2,5,6-tetrakisphosphate + phosphate</text>
        <dbReference type="Rhea" id="RHEA:77115"/>
        <dbReference type="ChEBI" id="CHEBI:15377"/>
        <dbReference type="ChEBI" id="CHEBI:43474"/>
        <dbReference type="ChEBI" id="CHEBI:57798"/>
        <dbReference type="ChEBI" id="CHEBI:195535"/>
        <dbReference type="EC" id="3.1.3.62"/>
    </reaction>
    <physiologicalReaction direction="left-to-right" evidence="11">
        <dbReference type="Rhea" id="RHEA:77116"/>
    </physiologicalReaction>
</comment>
<dbReference type="EMBL" id="CALNXK010000088">
    <property type="protein sequence ID" value="CAH3150140.1"/>
    <property type="molecule type" value="Genomic_DNA"/>
</dbReference>
<comment type="catalytic activity">
    <reaction evidence="10">
        <text>1D-myo-inositol 1,2,5,6-tetrakisphosphate + H2O = 1D-myo-inositol 1,2,6-trisphosphate + phosphate</text>
        <dbReference type="Rhea" id="RHEA:77119"/>
        <dbReference type="ChEBI" id="CHEBI:15377"/>
        <dbReference type="ChEBI" id="CHEBI:43474"/>
        <dbReference type="ChEBI" id="CHEBI:195535"/>
        <dbReference type="ChEBI" id="CHEBI:195537"/>
        <dbReference type="EC" id="3.1.3.62"/>
    </reaction>
    <physiologicalReaction direction="left-to-right" evidence="10">
        <dbReference type="Rhea" id="RHEA:77120"/>
    </physiologicalReaction>
</comment>
<evidence type="ECO:0000256" key="7">
    <source>
        <dbReference type="ARBA" id="ARBA00022801"/>
    </source>
</evidence>
<keyword evidence="7" id="KW-0378">Hydrolase</keyword>
<evidence type="ECO:0000256" key="10">
    <source>
        <dbReference type="ARBA" id="ARBA00043668"/>
    </source>
</evidence>
<dbReference type="Gene3D" id="3.40.50.1240">
    <property type="entry name" value="Phosphoglycerate mutase-like"/>
    <property type="match status" value="1"/>
</dbReference>
<gene>
    <name evidence="14" type="ORF">PLOB_00047278</name>
</gene>
<dbReference type="CDD" id="cd07061">
    <property type="entry name" value="HP_HAP_like"/>
    <property type="match status" value="1"/>
</dbReference>